<evidence type="ECO:0000313" key="8">
    <source>
        <dbReference type="EMBL" id="HIU09806.1"/>
    </source>
</evidence>
<dbReference type="AlphaFoldDB" id="A0A9D1HK42"/>
<dbReference type="Pfam" id="PF01475">
    <property type="entry name" value="FUR"/>
    <property type="match status" value="1"/>
</dbReference>
<name>A0A9D1HK42_9FIRM</name>
<dbReference type="GO" id="GO:0000976">
    <property type="term" value="F:transcription cis-regulatory region binding"/>
    <property type="evidence" value="ECO:0007669"/>
    <property type="project" value="TreeGrafter"/>
</dbReference>
<comment type="similarity">
    <text evidence="1">Belongs to the Fur family.</text>
</comment>
<evidence type="ECO:0000256" key="3">
    <source>
        <dbReference type="ARBA" id="ARBA00022833"/>
    </source>
</evidence>
<dbReference type="PANTHER" id="PTHR33202">
    <property type="entry name" value="ZINC UPTAKE REGULATION PROTEIN"/>
    <property type="match status" value="1"/>
</dbReference>
<dbReference type="GO" id="GO:0045892">
    <property type="term" value="P:negative regulation of DNA-templated transcription"/>
    <property type="evidence" value="ECO:0007669"/>
    <property type="project" value="TreeGrafter"/>
</dbReference>
<keyword evidence="2" id="KW-0678">Repressor</keyword>
<dbReference type="PANTHER" id="PTHR33202:SF22">
    <property type="entry name" value="HYDROGEN PEROXIDE SENSITIVE REPRESSOR"/>
    <property type="match status" value="1"/>
</dbReference>
<reference evidence="8" key="1">
    <citation type="submission" date="2020-10" db="EMBL/GenBank/DDBJ databases">
        <authorList>
            <person name="Gilroy R."/>
        </authorList>
    </citation>
    <scope>NUCLEOTIDE SEQUENCE</scope>
    <source>
        <strain evidence="8">2830</strain>
    </source>
</reference>
<dbReference type="GO" id="GO:1900376">
    <property type="term" value="P:regulation of secondary metabolite biosynthetic process"/>
    <property type="evidence" value="ECO:0007669"/>
    <property type="project" value="TreeGrafter"/>
</dbReference>
<dbReference type="InterPro" id="IPR036388">
    <property type="entry name" value="WH-like_DNA-bd_sf"/>
</dbReference>
<feature type="binding site" evidence="7">
    <location>
        <position position="138"/>
    </location>
    <ligand>
        <name>Zn(2+)</name>
        <dbReference type="ChEBI" id="CHEBI:29105"/>
    </ligand>
</feature>
<reference evidence="8" key="2">
    <citation type="journal article" date="2021" name="PeerJ">
        <title>Extensive microbial diversity within the chicken gut microbiome revealed by metagenomics and culture.</title>
        <authorList>
            <person name="Gilroy R."/>
            <person name="Ravi A."/>
            <person name="Getino M."/>
            <person name="Pursley I."/>
            <person name="Horton D.L."/>
            <person name="Alikhan N.F."/>
            <person name="Baker D."/>
            <person name="Gharbi K."/>
            <person name="Hall N."/>
            <person name="Watson M."/>
            <person name="Adriaenssens E.M."/>
            <person name="Foster-Nyarko E."/>
            <person name="Jarju S."/>
            <person name="Secka A."/>
            <person name="Antonio M."/>
            <person name="Oren A."/>
            <person name="Chaudhuri R.R."/>
            <person name="La Ragione R."/>
            <person name="Hildebrand F."/>
            <person name="Pallen M.J."/>
        </authorList>
    </citation>
    <scope>NUCLEOTIDE SEQUENCE</scope>
    <source>
        <strain evidence="8">2830</strain>
    </source>
</reference>
<keyword evidence="6" id="KW-0804">Transcription</keyword>
<dbReference type="EMBL" id="DVMH01000005">
    <property type="protein sequence ID" value="HIU09806.1"/>
    <property type="molecule type" value="Genomic_DNA"/>
</dbReference>
<evidence type="ECO:0000256" key="7">
    <source>
        <dbReference type="PIRSR" id="PIRSR602481-1"/>
    </source>
</evidence>
<dbReference type="CDD" id="cd07153">
    <property type="entry name" value="Fur_like"/>
    <property type="match status" value="1"/>
</dbReference>
<evidence type="ECO:0000256" key="4">
    <source>
        <dbReference type="ARBA" id="ARBA00023015"/>
    </source>
</evidence>
<feature type="binding site" evidence="7">
    <location>
        <position position="99"/>
    </location>
    <ligand>
        <name>Zn(2+)</name>
        <dbReference type="ChEBI" id="CHEBI:29105"/>
    </ligand>
</feature>
<evidence type="ECO:0000256" key="2">
    <source>
        <dbReference type="ARBA" id="ARBA00022491"/>
    </source>
</evidence>
<comment type="caution">
    <text evidence="8">The sequence shown here is derived from an EMBL/GenBank/DDBJ whole genome shotgun (WGS) entry which is preliminary data.</text>
</comment>
<feature type="binding site" evidence="7">
    <location>
        <position position="135"/>
    </location>
    <ligand>
        <name>Zn(2+)</name>
        <dbReference type="ChEBI" id="CHEBI:29105"/>
    </ligand>
</feature>
<gene>
    <name evidence="8" type="ORF">IAB00_00915</name>
</gene>
<organism evidence="8 9">
    <name type="scientific">Candidatus Avidehalobacter gallistercoris</name>
    <dbReference type="NCBI Taxonomy" id="2840694"/>
    <lineage>
        <taxon>Bacteria</taxon>
        <taxon>Bacillati</taxon>
        <taxon>Bacillota</taxon>
        <taxon>Clostridia</taxon>
        <taxon>Eubacteriales</taxon>
        <taxon>Peptococcaceae</taxon>
        <taxon>Peptococcaceae incertae sedis</taxon>
        <taxon>Candidatus Avidehalobacter</taxon>
    </lineage>
</organism>
<dbReference type="GO" id="GO:0003700">
    <property type="term" value="F:DNA-binding transcription factor activity"/>
    <property type="evidence" value="ECO:0007669"/>
    <property type="project" value="InterPro"/>
</dbReference>
<sequence length="146" mass="16368">MEKLNAKPLADLKPSSVQRMTRQRQAIIRVLASTKEHPTAEEIHAQVRDELPDISIGTIYRNLQMLLADGLVQEISLGRSGARFDANQQPHSHFFCRKCGRVYDVPAYGTPPTPEITRQIPGRLDSQRTDFFGVCSACLKQAKHNA</sequence>
<evidence type="ECO:0000256" key="1">
    <source>
        <dbReference type="ARBA" id="ARBA00007957"/>
    </source>
</evidence>
<dbReference type="Proteomes" id="UP000824124">
    <property type="component" value="Unassembled WGS sequence"/>
</dbReference>
<evidence type="ECO:0000256" key="6">
    <source>
        <dbReference type="ARBA" id="ARBA00023163"/>
    </source>
</evidence>
<feature type="binding site" evidence="7">
    <location>
        <position position="96"/>
    </location>
    <ligand>
        <name>Zn(2+)</name>
        <dbReference type="ChEBI" id="CHEBI:29105"/>
    </ligand>
</feature>
<keyword evidence="7" id="KW-0479">Metal-binding</keyword>
<evidence type="ECO:0000313" key="9">
    <source>
        <dbReference type="Proteomes" id="UP000824124"/>
    </source>
</evidence>
<keyword evidence="5" id="KW-0238">DNA-binding</keyword>
<keyword evidence="3 7" id="KW-0862">Zinc</keyword>
<dbReference type="InterPro" id="IPR036390">
    <property type="entry name" value="WH_DNA-bd_sf"/>
</dbReference>
<dbReference type="Gene3D" id="1.10.10.10">
    <property type="entry name" value="Winged helix-like DNA-binding domain superfamily/Winged helix DNA-binding domain"/>
    <property type="match status" value="1"/>
</dbReference>
<dbReference type="GO" id="GO:0008270">
    <property type="term" value="F:zinc ion binding"/>
    <property type="evidence" value="ECO:0007669"/>
    <property type="project" value="TreeGrafter"/>
</dbReference>
<evidence type="ECO:0000256" key="5">
    <source>
        <dbReference type="ARBA" id="ARBA00023125"/>
    </source>
</evidence>
<proteinExistence type="inferred from homology"/>
<accession>A0A9D1HK42</accession>
<keyword evidence="4" id="KW-0805">Transcription regulation</keyword>
<dbReference type="Gene3D" id="3.30.1490.190">
    <property type="match status" value="1"/>
</dbReference>
<comment type="cofactor">
    <cofactor evidence="7">
        <name>Zn(2+)</name>
        <dbReference type="ChEBI" id="CHEBI:29105"/>
    </cofactor>
    <text evidence="7">Binds 1 zinc ion per subunit.</text>
</comment>
<protein>
    <submittedName>
        <fullName evidence="8">Transcriptional repressor</fullName>
    </submittedName>
</protein>
<dbReference type="InterPro" id="IPR043135">
    <property type="entry name" value="Fur_C"/>
</dbReference>
<dbReference type="SUPFAM" id="SSF46785">
    <property type="entry name" value="Winged helix' DNA-binding domain"/>
    <property type="match status" value="1"/>
</dbReference>
<dbReference type="InterPro" id="IPR002481">
    <property type="entry name" value="FUR"/>
</dbReference>